<dbReference type="GO" id="GO:0046166">
    <property type="term" value="P:glyceraldehyde-3-phosphate biosynthetic process"/>
    <property type="evidence" value="ECO:0007669"/>
    <property type="project" value="TreeGrafter"/>
</dbReference>
<evidence type="ECO:0000256" key="4">
    <source>
        <dbReference type="ARBA" id="ARBA00022490"/>
    </source>
</evidence>
<keyword evidence="3" id="KW-0312">Gluconeogenesis</keyword>
<dbReference type="GO" id="GO:0005829">
    <property type="term" value="C:cytosol"/>
    <property type="evidence" value="ECO:0007669"/>
    <property type="project" value="TreeGrafter"/>
</dbReference>
<dbReference type="GO" id="GO:0019563">
    <property type="term" value="P:glycerol catabolic process"/>
    <property type="evidence" value="ECO:0007669"/>
    <property type="project" value="TreeGrafter"/>
</dbReference>
<dbReference type="PANTHER" id="PTHR21139:SF42">
    <property type="entry name" value="TRIOSEPHOSPHATE ISOMERASE"/>
    <property type="match status" value="1"/>
</dbReference>
<dbReference type="EC" id="5.3.1.1" evidence="2"/>
<keyword evidence="6 7" id="KW-0413">Isomerase</keyword>
<comment type="pathway">
    <text evidence="1">Carbohydrate degradation; glycolysis; D-glyceraldehyde 3-phosphate from glycerone phosphate: step 1/1.</text>
</comment>
<protein>
    <recommendedName>
        <fullName evidence="2">triose-phosphate isomerase</fullName>
        <ecNumber evidence="2">5.3.1.1</ecNumber>
    </recommendedName>
</protein>
<gene>
    <name evidence="7" type="ORF">ASZ90_006896</name>
</gene>
<dbReference type="InterPro" id="IPR035990">
    <property type="entry name" value="TIM_sf"/>
</dbReference>
<dbReference type="AlphaFoldDB" id="A0A0W8FRM1"/>
<proteinExistence type="inferred from homology"/>
<dbReference type="PROSITE" id="PS00171">
    <property type="entry name" value="TIM_1"/>
    <property type="match status" value="1"/>
</dbReference>
<dbReference type="CDD" id="cd00311">
    <property type="entry name" value="TIM"/>
    <property type="match status" value="1"/>
</dbReference>
<evidence type="ECO:0000313" key="7">
    <source>
        <dbReference type="EMBL" id="KUG23326.1"/>
    </source>
</evidence>
<dbReference type="PANTHER" id="PTHR21139">
    <property type="entry name" value="TRIOSEPHOSPHATE ISOMERASE"/>
    <property type="match status" value="1"/>
</dbReference>
<evidence type="ECO:0000256" key="6">
    <source>
        <dbReference type="ARBA" id="ARBA00023235"/>
    </source>
</evidence>
<dbReference type="NCBIfam" id="TIGR00419">
    <property type="entry name" value="tim"/>
    <property type="match status" value="1"/>
</dbReference>
<evidence type="ECO:0000256" key="3">
    <source>
        <dbReference type="ARBA" id="ARBA00022432"/>
    </source>
</evidence>
<dbReference type="Gene3D" id="3.20.20.70">
    <property type="entry name" value="Aldolase class I"/>
    <property type="match status" value="1"/>
</dbReference>
<dbReference type="InterPro" id="IPR000652">
    <property type="entry name" value="Triosephosphate_isomerase"/>
</dbReference>
<dbReference type="FunFam" id="3.20.20.70:FF:000016">
    <property type="entry name" value="Triosephosphate isomerase"/>
    <property type="match status" value="1"/>
</dbReference>
<accession>A0A0W8FRM1</accession>
<dbReference type="GO" id="GO:0006094">
    <property type="term" value="P:gluconeogenesis"/>
    <property type="evidence" value="ECO:0007669"/>
    <property type="project" value="UniProtKB-KW"/>
</dbReference>
<sequence length="252" mass="27070">MREWIVAGNWKMHNNVAESIALAKAIKEGSTGIKNGEVIVAPTFTSLFSVGEAISGSKILLAAQNMYYEDKGAFTGEISPGMLKDAGCTYVIIGHSERRKYFHEQDSDVNLKVKKALTVGLKPIMCVGETDEEREKGVTRAVVGRQVKEGLNGVERIDNVVIAYEPVWAIGTGKVATPEQAQEVHSFIRGILRTLYGGSTADDIRILYGGSVTKDNIGDLIAMKDIDGALVGGASLKPDGFLGIINNISGKK</sequence>
<evidence type="ECO:0000256" key="2">
    <source>
        <dbReference type="ARBA" id="ARBA00011940"/>
    </source>
</evidence>
<dbReference type="InterPro" id="IPR020861">
    <property type="entry name" value="Triosephosphate_isomerase_AS"/>
</dbReference>
<dbReference type="PROSITE" id="PS51440">
    <property type="entry name" value="TIM_2"/>
    <property type="match status" value="1"/>
</dbReference>
<evidence type="ECO:0000256" key="1">
    <source>
        <dbReference type="ARBA" id="ARBA00004680"/>
    </source>
</evidence>
<dbReference type="HAMAP" id="MF_00147_B">
    <property type="entry name" value="TIM_B"/>
    <property type="match status" value="1"/>
</dbReference>
<comment type="caution">
    <text evidence="7">The sequence shown here is derived from an EMBL/GenBank/DDBJ whole genome shotgun (WGS) entry which is preliminary data.</text>
</comment>
<organism evidence="7">
    <name type="scientific">hydrocarbon metagenome</name>
    <dbReference type="NCBI Taxonomy" id="938273"/>
    <lineage>
        <taxon>unclassified sequences</taxon>
        <taxon>metagenomes</taxon>
        <taxon>ecological metagenomes</taxon>
    </lineage>
</organism>
<dbReference type="Pfam" id="PF00121">
    <property type="entry name" value="TIM"/>
    <property type="match status" value="1"/>
</dbReference>
<name>A0A0W8FRM1_9ZZZZ</name>
<reference evidence="7" key="1">
    <citation type="journal article" date="2015" name="Proc. Natl. Acad. Sci. U.S.A.">
        <title>Networks of energetic and metabolic interactions define dynamics in microbial communities.</title>
        <authorList>
            <person name="Embree M."/>
            <person name="Liu J.K."/>
            <person name="Al-Bassam M.M."/>
            <person name="Zengler K."/>
        </authorList>
    </citation>
    <scope>NUCLEOTIDE SEQUENCE</scope>
</reference>
<evidence type="ECO:0000256" key="5">
    <source>
        <dbReference type="ARBA" id="ARBA00023152"/>
    </source>
</evidence>
<dbReference type="GO" id="GO:0006096">
    <property type="term" value="P:glycolytic process"/>
    <property type="evidence" value="ECO:0007669"/>
    <property type="project" value="UniProtKB-KW"/>
</dbReference>
<dbReference type="SUPFAM" id="SSF51351">
    <property type="entry name" value="Triosephosphate isomerase (TIM)"/>
    <property type="match status" value="1"/>
</dbReference>
<keyword evidence="5" id="KW-0324">Glycolysis</keyword>
<dbReference type="InterPro" id="IPR013785">
    <property type="entry name" value="Aldolase_TIM"/>
</dbReference>
<keyword evidence="4" id="KW-0963">Cytoplasm</keyword>
<dbReference type="EMBL" id="LNQE01000913">
    <property type="protein sequence ID" value="KUG23326.1"/>
    <property type="molecule type" value="Genomic_DNA"/>
</dbReference>
<dbReference type="InterPro" id="IPR022896">
    <property type="entry name" value="TrioseP_Isoase_bac/euk"/>
</dbReference>
<dbReference type="GO" id="GO:0004807">
    <property type="term" value="F:triose-phosphate isomerase activity"/>
    <property type="evidence" value="ECO:0007669"/>
    <property type="project" value="UniProtKB-EC"/>
</dbReference>